<gene>
    <name evidence="1" type="ORF">B0I22_0309</name>
</gene>
<dbReference type="RefSeq" id="WP_133942835.1">
    <property type="nucleotide sequence ID" value="NZ_SOEO01000001.1"/>
</dbReference>
<accession>A0A4R8II39</accession>
<name>A0A4R8II39_9FLAO</name>
<proteinExistence type="predicted"/>
<comment type="caution">
    <text evidence="1">The sequence shown here is derived from an EMBL/GenBank/DDBJ whole genome shotgun (WGS) entry which is preliminary data.</text>
</comment>
<dbReference type="AlphaFoldDB" id="A0A4R8II39"/>
<evidence type="ECO:0000313" key="2">
    <source>
        <dbReference type="Proteomes" id="UP000295313"/>
    </source>
</evidence>
<dbReference type="EMBL" id="SOEO01000001">
    <property type="protein sequence ID" value="TDX86199.1"/>
    <property type="molecule type" value="Genomic_DNA"/>
</dbReference>
<organism evidence="1 2">
    <name type="scientific">Epilithonimonas xixisoli</name>
    <dbReference type="NCBI Taxonomy" id="1476462"/>
    <lineage>
        <taxon>Bacteria</taxon>
        <taxon>Pseudomonadati</taxon>
        <taxon>Bacteroidota</taxon>
        <taxon>Flavobacteriia</taxon>
        <taxon>Flavobacteriales</taxon>
        <taxon>Weeksellaceae</taxon>
        <taxon>Chryseobacterium group</taxon>
        <taxon>Epilithonimonas</taxon>
    </lineage>
</organism>
<evidence type="ECO:0000313" key="1">
    <source>
        <dbReference type="EMBL" id="TDX86199.1"/>
    </source>
</evidence>
<keyword evidence="2" id="KW-1185">Reference proteome</keyword>
<reference evidence="1 2" key="1">
    <citation type="submission" date="2019-03" db="EMBL/GenBank/DDBJ databases">
        <title>Genomic Encyclopedia of Type Strains, Phase III (KMG-III): the genomes of soil and plant-associated and newly described type strains.</title>
        <authorList>
            <person name="Whitman W."/>
        </authorList>
    </citation>
    <scope>NUCLEOTIDE SEQUENCE [LARGE SCALE GENOMIC DNA]</scope>
    <source>
        <strain evidence="1 2">CGMCC 1.12802</strain>
    </source>
</reference>
<sequence length="103" mass="11888">MKAKFNKSIIFKSAWKMVKEYAMDLSSALSKAWKYAKENAEYIFLNVVRETEKAVAIEVYTANGVTSTSEKVYGRKNLLWFPKSMLVNGCAPVWMYNQKLRGF</sequence>
<dbReference type="Proteomes" id="UP000295313">
    <property type="component" value="Unassembled WGS sequence"/>
</dbReference>
<dbReference type="OrthoDB" id="965285at2"/>
<protein>
    <submittedName>
        <fullName evidence="1">Uncharacterized protein</fullName>
    </submittedName>
</protein>